<reference evidence="1 2" key="1">
    <citation type="submission" date="2019-04" db="EMBL/GenBank/DDBJ databases">
        <authorList>
            <person name="Yang Y."/>
            <person name="Wei D."/>
        </authorList>
    </citation>
    <scope>NUCLEOTIDE SEQUENCE [LARGE SCALE GENOMIC DNA]</scope>
    <source>
        <strain evidence="1 2">L-1-4w-11</strain>
    </source>
</reference>
<evidence type="ECO:0000313" key="2">
    <source>
        <dbReference type="Proteomes" id="UP000309138"/>
    </source>
</evidence>
<proteinExistence type="predicted"/>
<dbReference type="EMBL" id="SWKR01000002">
    <property type="protein sequence ID" value="TKD50194.1"/>
    <property type="molecule type" value="Genomic_DNA"/>
</dbReference>
<sequence>MAEASPISAIAKPDADALVASHTATLDLAQEYAERAGIMRKPLMAEIGEIRWAVKFWRPHAGMLGENGIAPRVRGVLTDARIQARLAGKAA</sequence>
<comment type="caution">
    <text evidence="1">The sequence shown here is derived from an EMBL/GenBank/DDBJ whole genome shotgun (WGS) entry which is preliminary data.</text>
</comment>
<dbReference type="RefSeq" id="WP_136942137.1">
    <property type="nucleotide sequence ID" value="NZ_SWKR01000002.1"/>
</dbReference>
<keyword evidence="2" id="KW-1185">Reference proteome</keyword>
<accession>A0A4U1L0Z7</accession>
<evidence type="ECO:0000313" key="1">
    <source>
        <dbReference type="EMBL" id="TKD50194.1"/>
    </source>
</evidence>
<dbReference type="Proteomes" id="UP000309138">
    <property type="component" value="Unassembled WGS sequence"/>
</dbReference>
<organism evidence="1 2">
    <name type="scientific">Sphingomonas baiyangensis</name>
    <dbReference type="NCBI Taxonomy" id="2572576"/>
    <lineage>
        <taxon>Bacteria</taxon>
        <taxon>Pseudomonadati</taxon>
        <taxon>Pseudomonadota</taxon>
        <taxon>Alphaproteobacteria</taxon>
        <taxon>Sphingomonadales</taxon>
        <taxon>Sphingomonadaceae</taxon>
        <taxon>Sphingomonas</taxon>
    </lineage>
</organism>
<protein>
    <submittedName>
        <fullName evidence="1">Uncharacterized protein</fullName>
    </submittedName>
</protein>
<gene>
    <name evidence="1" type="ORF">FBR43_05070</name>
</gene>
<name>A0A4U1L0Z7_9SPHN</name>
<dbReference type="AlphaFoldDB" id="A0A4U1L0Z7"/>